<evidence type="ECO:0000256" key="6">
    <source>
        <dbReference type="ARBA" id="ARBA00022989"/>
    </source>
</evidence>
<evidence type="ECO:0000313" key="11">
    <source>
        <dbReference type="Proteomes" id="UP000248706"/>
    </source>
</evidence>
<protein>
    <submittedName>
        <fullName evidence="10">Bcr/CflA family drug resistance efflux transporter</fullName>
    </submittedName>
</protein>
<proteinExistence type="inferred from homology"/>
<feature type="transmembrane region" description="Helical" evidence="8">
    <location>
        <begin position="360"/>
        <end position="380"/>
    </location>
</feature>
<dbReference type="InterPro" id="IPR011701">
    <property type="entry name" value="MFS"/>
</dbReference>
<comment type="similarity">
    <text evidence="2">Belongs to the major facilitator superfamily. Bcr/CmlA family.</text>
</comment>
<feature type="transmembrane region" description="Helical" evidence="8">
    <location>
        <begin position="297"/>
        <end position="319"/>
    </location>
</feature>
<dbReference type="PANTHER" id="PTHR23502:SF132">
    <property type="entry name" value="POLYAMINE TRANSPORTER 2-RELATED"/>
    <property type="match status" value="1"/>
</dbReference>
<keyword evidence="6 8" id="KW-1133">Transmembrane helix</keyword>
<dbReference type="OrthoDB" id="9800416at2"/>
<dbReference type="GO" id="GO:0042910">
    <property type="term" value="F:xenobiotic transmembrane transporter activity"/>
    <property type="evidence" value="ECO:0007669"/>
    <property type="project" value="InterPro"/>
</dbReference>
<accession>A0A328VFR3</accession>
<name>A0A328VFR3_9CHLR</name>
<dbReference type="SUPFAM" id="SSF103473">
    <property type="entry name" value="MFS general substrate transporter"/>
    <property type="match status" value="1"/>
</dbReference>
<feature type="transmembrane region" description="Helical" evidence="8">
    <location>
        <begin position="21"/>
        <end position="42"/>
    </location>
</feature>
<dbReference type="InterPro" id="IPR005829">
    <property type="entry name" value="Sugar_transporter_CS"/>
</dbReference>
<dbReference type="NCBIfam" id="TIGR00710">
    <property type="entry name" value="efflux_Bcr_CflA"/>
    <property type="match status" value="1"/>
</dbReference>
<evidence type="ECO:0000256" key="2">
    <source>
        <dbReference type="ARBA" id="ARBA00006236"/>
    </source>
</evidence>
<dbReference type="InterPro" id="IPR036259">
    <property type="entry name" value="MFS_trans_sf"/>
</dbReference>
<dbReference type="Pfam" id="PF07690">
    <property type="entry name" value="MFS_1"/>
    <property type="match status" value="1"/>
</dbReference>
<evidence type="ECO:0000313" key="10">
    <source>
        <dbReference type="EMBL" id="RAQ94393.1"/>
    </source>
</evidence>
<evidence type="ECO:0000256" key="4">
    <source>
        <dbReference type="ARBA" id="ARBA00022475"/>
    </source>
</evidence>
<feature type="transmembrane region" description="Helical" evidence="8">
    <location>
        <begin position="94"/>
        <end position="116"/>
    </location>
</feature>
<dbReference type="InterPro" id="IPR020846">
    <property type="entry name" value="MFS_dom"/>
</dbReference>
<dbReference type="Proteomes" id="UP000248706">
    <property type="component" value="Unassembled WGS sequence"/>
</dbReference>
<dbReference type="GO" id="GO:1990961">
    <property type="term" value="P:xenobiotic detoxification by transmembrane export across the plasma membrane"/>
    <property type="evidence" value="ECO:0007669"/>
    <property type="project" value="InterPro"/>
</dbReference>
<comment type="caution">
    <text evidence="10">The sequence shown here is derived from an EMBL/GenBank/DDBJ whole genome shotgun (WGS) entry which is preliminary data.</text>
</comment>
<dbReference type="PROSITE" id="PS00216">
    <property type="entry name" value="SUGAR_TRANSPORT_1"/>
    <property type="match status" value="1"/>
</dbReference>
<comment type="subcellular location">
    <subcellularLocation>
        <location evidence="1">Cell membrane</location>
        <topology evidence="1">Multi-pass membrane protein</topology>
    </subcellularLocation>
</comment>
<evidence type="ECO:0000256" key="3">
    <source>
        <dbReference type="ARBA" id="ARBA00022448"/>
    </source>
</evidence>
<dbReference type="PROSITE" id="PS50850">
    <property type="entry name" value="MFS"/>
    <property type="match status" value="1"/>
</dbReference>
<organism evidence="10 11">
    <name type="scientific">Thermogemmatispora tikiterensis</name>
    <dbReference type="NCBI Taxonomy" id="1825093"/>
    <lineage>
        <taxon>Bacteria</taxon>
        <taxon>Bacillati</taxon>
        <taxon>Chloroflexota</taxon>
        <taxon>Ktedonobacteria</taxon>
        <taxon>Thermogemmatisporales</taxon>
        <taxon>Thermogemmatisporaceae</taxon>
        <taxon>Thermogemmatispora</taxon>
    </lineage>
</organism>
<feature type="transmembrane region" description="Helical" evidence="8">
    <location>
        <begin position="386"/>
        <end position="406"/>
    </location>
</feature>
<feature type="transmembrane region" description="Helical" evidence="8">
    <location>
        <begin position="262"/>
        <end position="285"/>
    </location>
</feature>
<dbReference type="NCBIfam" id="NF008314">
    <property type="entry name" value="PRK11102.1"/>
    <property type="match status" value="1"/>
</dbReference>
<dbReference type="FunFam" id="1.20.1720.10:FF:000005">
    <property type="entry name" value="Bcr/CflA family efflux transporter"/>
    <property type="match status" value="1"/>
</dbReference>
<gene>
    <name evidence="10" type="ORF">A4R35_02535</name>
</gene>
<feature type="transmembrane region" description="Helical" evidence="8">
    <location>
        <begin position="231"/>
        <end position="250"/>
    </location>
</feature>
<sequence length="428" mass="44318">MRQTSLDDTERSNHQVHSLERWRYILLIIILGSLAAFGPLSIDMYLPALPLLSRDLGASASAAQLTLSACLVGLALGQLLAGPLSDSLGRRRPLLVGLLAYILASLLCSIVPSITLLIGLRLIQGLAGAAGIVIARAIVRDRYSGIALARFFSMLMLVSGVAPIAAPLIGGLMLRLTNWRGIFLFLTLLVALMWVAVLLGLPETLPPERRQSGELSVTLGTFRRLLIDKAFIGYALSCGLSAAAMFAYISGSPFVTQEIYGLSPQAFSLIFGANALGIAVMGQISGRLVSRVAPRKLLAGALTAVALGSGGLFLAVISGVGLVGILPALFVVVASQGMVFPNAAALALTDHPHSAGSASALLGLLQFILGALASPLVGVAGAHTALPMASVICFLGLAALITFLLLGQSKPVNAASSLAAEVEHLEGH</sequence>
<dbReference type="Gene3D" id="1.20.1720.10">
    <property type="entry name" value="Multidrug resistance protein D"/>
    <property type="match status" value="1"/>
</dbReference>
<reference evidence="10 11" key="1">
    <citation type="submission" date="2016-08" db="EMBL/GenBank/DDBJ databases">
        <title>Analysis of Carbohydrate Active Enzymes in Thermogemmatispora T81 Reveals Carbohydrate Degradation Ability.</title>
        <authorList>
            <person name="Tomazini A."/>
            <person name="Lal S."/>
            <person name="Stott M."/>
            <person name="Henrissat B."/>
            <person name="Polikarpov I."/>
            <person name="Sparling R."/>
            <person name="Levin D.B."/>
        </authorList>
    </citation>
    <scope>NUCLEOTIDE SEQUENCE [LARGE SCALE GENOMIC DNA]</scope>
    <source>
        <strain evidence="10 11">T81</strain>
    </source>
</reference>
<feature type="transmembrane region" description="Helical" evidence="8">
    <location>
        <begin position="325"/>
        <end position="348"/>
    </location>
</feature>
<keyword evidence="3" id="KW-0813">Transport</keyword>
<keyword evidence="5 8" id="KW-0812">Transmembrane</keyword>
<evidence type="ECO:0000256" key="5">
    <source>
        <dbReference type="ARBA" id="ARBA00022692"/>
    </source>
</evidence>
<feature type="transmembrane region" description="Helical" evidence="8">
    <location>
        <begin position="182"/>
        <end position="201"/>
    </location>
</feature>
<dbReference type="PANTHER" id="PTHR23502">
    <property type="entry name" value="MAJOR FACILITATOR SUPERFAMILY"/>
    <property type="match status" value="1"/>
</dbReference>
<evidence type="ECO:0000256" key="8">
    <source>
        <dbReference type="SAM" id="Phobius"/>
    </source>
</evidence>
<feature type="transmembrane region" description="Helical" evidence="8">
    <location>
        <begin position="151"/>
        <end position="176"/>
    </location>
</feature>
<dbReference type="InterPro" id="IPR004812">
    <property type="entry name" value="Efflux_drug-R_Bcr/CmlA"/>
</dbReference>
<dbReference type="CDD" id="cd17320">
    <property type="entry name" value="MFS_MdfA_MDR_like"/>
    <property type="match status" value="1"/>
</dbReference>
<dbReference type="GO" id="GO:0005886">
    <property type="term" value="C:plasma membrane"/>
    <property type="evidence" value="ECO:0007669"/>
    <property type="project" value="UniProtKB-SubCell"/>
</dbReference>
<feature type="domain" description="Major facilitator superfamily (MFS) profile" evidence="9">
    <location>
        <begin position="25"/>
        <end position="410"/>
    </location>
</feature>
<keyword evidence="4" id="KW-1003">Cell membrane</keyword>
<feature type="transmembrane region" description="Helical" evidence="8">
    <location>
        <begin position="62"/>
        <end position="82"/>
    </location>
</feature>
<keyword evidence="7 8" id="KW-0472">Membrane</keyword>
<evidence type="ECO:0000256" key="1">
    <source>
        <dbReference type="ARBA" id="ARBA00004651"/>
    </source>
</evidence>
<evidence type="ECO:0000259" key="9">
    <source>
        <dbReference type="PROSITE" id="PS50850"/>
    </source>
</evidence>
<evidence type="ECO:0000256" key="7">
    <source>
        <dbReference type="ARBA" id="ARBA00023136"/>
    </source>
</evidence>
<keyword evidence="11" id="KW-1185">Reference proteome</keyword>
<dbReference type="AlphaFoldDB" id="A0A328VFR3"/>
<feature type="transmembrane region" description="Helical" evidence="8">
    <location>
        <begin position="122"/>
        <end position="139"/>
    </location>
</feature>
<dbReference type="EMBL" id="MCIF01000002">
    <property type="protein sequence ID" value="RAQ94393.1"/>
    <property type="molecule type" value="Genomic_DNA"/>
</dbReference>